<proteinExistence type="predicted"/>
<sequence length="82" mass="9256">MDTDIFFRGNGEIIGATKIDETLLDEIRKSEALILAEKEIMNESNNLEPLIDRAEENVQQDMSTTILGSKEGQLSLSEWEVE</sequence>
<dbReference type="EMBL" id="GU942961">
    <property type="protein sequence ID" value="ADD93029.1"/>
    <property type="molecule type" value="Genomic_DNA"/>
</dbReference>
<name>D6PBC8_9ARCH</name>
<reference evidence="1" key="1">
    <citation type="journal article" date="2010" name="ISME J.">
        <title>Metagenome of the Mediterranean deep chlorophyll maximum studied by direct and fosmid library 454 pyrosequencing.</title>
        <authorList>
            <person name="Ghai R."/>
            <person name="Martin-Cuadrado A.B."/>
            <person name="Molto A.G."/>
            <person name="Heredia I.G."/>
            <person name="Cabrera R."/>
            <person name="Martin J."/>
            <person name="Verdu M."/>
            <person name="Deschamps P."/>
            <person name="Moreira D."/>
            <person name="Lopez-Garcia P."/>
            <person name="Mira A."/>
            <person name="Rodriguez-Valera F."/>
        </authorList>
    </citation>
    <scope>NUCLEOTIDE SEQUENCE</scope>
</reference>
<organism evidence="1">
    <name type="scientific">uncultured archaeon MedDCM-OCT-S04-C246</name>
    <dbReference type="NCBI Taxonomy" id="743087"/>
    <lineage>
        <taxon>Archaea</taxon>
        <taxon>environmental samples</taxon>
    </lineage>
</organism>
<accession>D6PBC8</accession>
<dbReference type="AlphaFoldDB" id="D6PBC8"/>
<protein>
    <submittedName>
        <fullName evidence="1">Uncharacterized protein</fullName>
    </submittedName>
</protein>
<evidence type="ECO:0000313" key="1">
    <source>
        <dbReference type="EMBL" id="ADD93029.1"/>
    </source>
</evidence>